<dbReference type="Pfam" id="PF00188">
    <property type="entry name" value="CAP"/>
    <property type="match status" value="1"/>
</dbReference>
<protein>
    <recommendedName>
        <fullName evidence="4">SCP domain-containing protein</fullName>
    </recommendedName>
</protein>
<feature type="transmembrane region" description="Helical" evidence="3">
    <location>
        <begin position="12"/>
        <end position="33"/>
    </location>
</feature>
<evidence type="ECO:0000256" key="3">
    <source>
        <dbReference type="SAM" id="Phobius"/>
    </source>
</evidence>
<organism evidence="5 6">
    <name type="scientific">Phrynosoma platyrhinos</name>
    <name type="common">Desert horned lizard</name>
    <dbReference type="NCBI Taxonomy" id="52577"/>
    <lineage>
        <taxon>Eukaryota</taxon>
        <taxon>Metazoa</taxon>
        <taxon>Chordata</taxon>
        <taxon>Craniata</taxon>
        <taxon>Vertebrata</taxon>
        <taxon>Euteleostomi</taxon>
        <taxon>Lepidosauria</taxon>
        <taxon>Squamata</taxon>
        <taxon>Bifurcata</taxon>
        <taxon>Unidentata</taxon>
        <taxon>Episquamata</taxon>
        <taxon>Toxicofera</taxon>
        <taxon>Iguania</taxon>
        <taxon>Phrynosomatidae</taxon>
        <taxon>Phrynosomatinae</taxon>
        <taxon>Phrynosoma</taxon>
    </lineage>
</organism>
<dbReference type="Gene3D" id="3.40.33.10">
    <property type="entry name" value="CAP"/>
    <property type="match status" value="1"/>
</dbReference>
<dbReference type="EMBL" id="JAIPUX010005289">
    <property type="protein sequence ID" value="KAH0619121.1"/>
    <property type="molecule type" value="Genomic_DNA"/>
</dbReference>
<sequence length="76" mass="8680">MKYPQNKILRPLVCLIKMSLLVSELPVIITTLLSPKQMVWASSNRIGCAIHTCNNMNVWGSTWRRAVYLVCNYAVK</sequence>
<keyword evidence="3" id="KW-0812">Transmembrane</keyword>
<evidence type="ECO:0000259" key="4">
    <source>
        <dbReference type="Pfam" id="PF00188"/>
    </source>
</evidence>
<accession>A0ABQ7SP18</accession>
<dbReference type="Proteomes" id="UP000826234">
    <property type="component" value="Unassembled WGS sequence"/>
</dbReference>
<evidence type="ECO:0000313" key="6">
    <source>
        <dbReference type="Proteomes" id="UP000826234"/>
    </source>
</evidence>
<keyword evidence="3" id="KW-0472">Membrane</keyword>
<dbReference type="InterPro" id="IPR014044">
    <property type="entry name" value="CAP_dom"/>
</dbReference>
<reference evidence="5 6" key="1">
    <citation type="journal article" date="2022" name="Gigascience">
        <title>A chromosome-level genome assembly and annotation of the desert horned lizard, Phrynosoma platyrhinos, provides insight into chromosomal rearrangements among reptiles.</title>
        <authorList>
            <person name="Koochekian N."/>
            <person name="Ascanio A."/>
            <person name="Farleigh K."/>
            <person name="Card D.C."/>
            <person name="Schield D.R."/>
            <person name="Castoe T.A."/>
            <person name="Jezkova T."/>
        </authorList>
    </citation>
    <scope>NUCLEOTIDE SEQUENCE [LARGE SCALE GENOMIC DNA]</scope>
    <source>
        <strain evidence="5">NK-2021</strain>
    </source>
</reference>
<keyword evidence="2" id="KW-1015">Disulfide bond</keyword>
<gene>
    <name evidence="5" type="ORF">JD844_018807</name>
</gene>
<evidence type="ECO:0000256" key="1">
    <source>
        <dbReference type="ARBA" id="ARBA00009923"/>
    </source>
</evidence>
<name>A0ABQ7SP18_PHRPL</name>
<keyword evidence="6" id="KW-1185">Reference proteome</keyword>
<keyword evidence="3" id="KW-1133">Transmembrane helix</keyword>
<evidence type="ECO:0000313" key="5">
    <source>
        <dbReference type="EMBL" id="KAH0619121.1"/>
    </source>
</evidence>
<proteinExistence type="inferred from homology"/>
<dbReference type="SUPFAM" id="SSF55797">
    <property type="entry name" value="PR-1-like"/>
    <property type="match status" value="1"/>
</dbReference>
<comment type="similarity">
    <text evidence="1">Belongs to the CRISP family.</text>
</comment>
<evidence type="ECO:0000256" key="2">
    <source>
        <dbReference type="ARBA" id="ARBA00023157"/>
    </source>
</evidence>
<comment type="caution">
    <text evidence="5">The sequence shown here is derived from an EMBL/GenBank/DDBJ whole genome shotgun (WGS) entry which is preliminary data.</text>
</comment>
<dbReference type="InterPro" id="IPR035940">
    <property type="entry name" value="CAP_sf"/>
</dbReference>
<feature type="domain" description="SCP" evidence="4">
    <location>
        <begin position="36"/>
        <end position="73"/>
    </location>
</feature>